<dbReference type="Proteomes" id="UP001152797">
    <property type="component" value="Unassembled WGS sequence"/>
</dbReference>
<protein>
    <submittedName>
        <fullName evidence="2">Uncharacterized protein</fullName>
    </submittedName>
</protein>
<feature type="region of interest" description="Disordered" evidence="1">
    <location>
        <begin position="613"/>
        <end position="633"/>
    </location>
</feature>
<evidence type="ECO:0000313" key="3">
    <source>
        <dbReference type="EMBL" id="CAL4804270.1"/>
    </source>
</evidence>
<sequence length="842" mass="92178">MAIDIYKHIEKEFPPEPGEVQRTLALLMMLNGLQSNPNLPGVEKFVLADVNEKWLQSKSMRISSGEVGADQGLVPPQSLFAAKGWNRSVCAMLVMVATYELGDALLKVILNDPLHKGVTLVSTAIRRRPNAFNLLHQCELMLCTGVAGEAALQSLQAFDNASAFASVYQVGKLEAGACTNLLKHMDQSTRDALRDLVRRHGQPKFILHDGLAAGIFNATYNGAGSGLQPWEACLQNTSEVLQRVCCACKACCARFKELVPAGFYAKVESEIMATFMHRHADADLTALLTATVPPADLNKVSVFAAHLDKFHQEAQESKLQKAAELSAALLQTTWSQTELQIEDDMTKLRTWAAKFHLFASQQGGMDVQYLSGRYEKGKIAVCKCMQKRHCTVQHRSIVLAHGDIVEKQARSFDVSEVALAFNTSSHQGDKRKTSQQCLFATLAGHKVNELAKSKAMLGSITAVDRSRVSELQNPEEDKPLAAHWRVQQRGVTATRTVIEKILDGLSIKSQPVLVVDCMPNRFLEWSSACLSMQLEELTSMDNYRGPCMHYMGIFLEDDAALSRTLESTVAGKIMSDWIPDLVKNKYANSHGASLKTMSDMITADKDVATALKGSAGESSVQPSASGAATESPAVQGVRTLASPDYDGQPVPNFHRRVDFEEKPLDEFNASQTLHCCATLANSALKIGKTQNDGAWWIINETSQNVDLDSRELFGFNVGSFAEVPTGDASTLVDQIAWTVGSDMDVICLSTQEGTNIVKKLMTVADAVCSITASRGATVVGEETKVMQFRYKIDSRSKTNAFKPKPMDDLLNVRYSQLGGCFSSYNTLLRSDNVGIVWEARLS</sequence>
<proteinExistence type="predicted"/>
<dbReference type="AlphaFoldDB" id="A0A9P1DVS0"/>
<dbReference type="EMBL" id="CAMXCT010006612">
    <property type="protein sequence ID" value="CAI4016958.1"/>
    <property type="molecule type" value="Genomic_DNA"/>
</dbReference>
<keyword evidence="4" id="KW-1185">Reference proteome</keyword>
<reference evidence="3 4" key="2">
    <citation type="submission" date="2024-05" db="EMBL/GenBank/DDBJ databases">
        <authorList>
            <person name="Chen Y."/>
            <person name="Shah S."/>
            <person name="Dougan E. K."/>
            <person name="Thang M."/>
            <person name="Chan C."/>
        </authorList>
    </citation>
    <scope>NUCLEOTIDE SEQUENCE [LARGE SCALE GENOMIC DNA]</scope>
</reference>
<feature type="compositionally biased region" description="Polar residues" evidence="1">
    <location>
        <begin position="616"/>
        <end position="628"/>
    </location>
</feature>
<organism evidence="2">
    <name type="scientific">Cladocopium goreaui</name>
    <dbReference type="NCBI Taxonomy" id="2562237"/>
    <lineage>
        <taxon>Eukaryota</taxon>
        <taxon>Sar</taxon>
        <taxon>Alveolata</taxon>
        <taxon>Dinophyceae</taxon>
        <taxon>Suessiales</taxon>
        <taxon>Symbiodiniaceae</taxon>
        <taxon>Cladocopium</taxon>
    </lineage>
</organism>
<comment type="caution">
    <text evidence="2">The sequence shown here is derived from an EMBL/GenBank/DDBJ whole genome shotgun (WGS) entry which is preliminary data.</text>
</comment>
<name>A0A9P1DVS0_9DINO</name>
<evidence type="ECO:0000256" key="1">
    <source>
        <dbReference type="SAM" id="MobiDB-lite"/>
    </source>
</evidence>
<evidence type="ECO:0000313" key="4">
    <source>
        <dbReference type="Proteomes" id="UP001152797"/>
    </source>
</evidence>
<gene>
    <name evidence="2" type="ORF">C1SCF055_LOCUS41639</name>
</gene>
<reference evidence="2" key="1">
    <citation type="submission" date="2022-10" db="EMBL/GenBank/DDBJ databases">
        <authorList>
            <person name="Chen Y."/>
            <person name="Dougan E. K."/>
            <person name="Chan C."/>
            <person name="Rhodes N."/>
            <person name="Thang M."/>
        </authorList>
    </citation>
    <scope>NUCLEOTIDE SEQUENCE</scope>
</reference>
<evidence type="ECO:0000313" key="2">
    <source>
        <dbReference type="EMBL" id="CAI4016958.1"/>
    </source>
</evidence>
<dbReference type="EMBL" id="CAMXCT020006612">
    <property type="protein sequence ID" value="CAL1170333.1"/>
    <property type="molecule type" value="Genomic_DNA"/>
</dbReference>
<dbReference type="EMBL" id="CAMXCT030006612">
    <property type="protein sequence ID" value="CAL4804270.1"/>
    <property type="molecule type" value="Genomic_DNA"/>
</dbReference>
<accession>A0A9P1DVS0</accession>